<dbReference type="OrthoDB" id="1014182at2"/>
<gene>
    <name evidence="1" type="ordered locus">Cpin_5897</name>
</gene>
<dbReference type="EMBL" id="CP001699">
    <property type="protein sequence ID" value="ACU63315.1"/>
    <property type="molecule type" value="Genomic_DNA"/>
</dbReference>
<accession>A0A979G9K4</accession>
<proteinExistence type="predicted"/>
<reference evidence="2" key="1">
    <citation type="submission" date="2009-08" db="EMBL/GenBank/DDBJ databases">
        <title>The complete genome of Chitinophaga pinensis DSM 2588.</title>
        <authorList>
            <consortium name="US DOE Joint Genome Institute (JGI-PGF)"/>
            <person name="Lucas S."/>
            <person name="Copeland A."/>
            <person name="Lapidus A."/>
            <person name="Glavina del Rio T."/>
            <person name="Dalin E."/>
            <person name="Tice H."/>
            <person name="Bruce D."/>
            <person name="Goodwin L."/>
            <person name="Pitluck S."/>
            <person name="Kyrpides N."/>
            <person name="Mavromatis K."/>
            <person name="Ivanova N."/>
            <person name="Mikhailova N."/>
            <person name="Sims D."/>
            <person name="Meinche L."/>
            <person name="Brettin T."/>
            <person name="Detter J.C."/>
            <person name="Han C."/>
            <person name="Larimer F."/>
            <person name="Land M."/>
            <person name="Hauser L."/>
            <person name="Markowitz V."/>
            <person name="Cheng J.-F."/>
            <person name="Hugenholtz P."/>
            <person name="Woyke T."/>
            <person name="Wu D."/>
            <person name="Spring S."/>
            <person name="Klenk H.-P."/>
            <person name="Eisen J.A."/>
        </authorList>
    </citation>
    <scope>NUCLEOTIDE SEQUENCE [LARGE SCALE GENOMIC DNA]</scope>
    <source>
        <strain evidence="2">ATCC 43595 / DSM 2588 / LMG 13176 / NBRC 15968 / NCIMB 11800 / UQM 2034</strain>
    </source>
</reference>
<dbReference type="Proteomes" id="UP000002215">
    <property type="component" value="Chromosome"/>
</dbReference>
<dbReference type="AlphaFoldDB" id="A0A979G9K4"/>
<reference evidence="1 2" key="2">
    <citation type="journal article" date="2010" name="Stand. Genomic Sci.">
        <title>Complete genome sequence of Chitinophaga pinensis type strain (UQM 2034).</title>
        <authorList>
            <person name="Glavina Del Rio T."/>
            <person name="Abt B."/>
            <person name="Spring S."/>
            <person name="Lapidus A."/>
            <person name="Nolan M."/>
            <person name="Tice H."/>
            <person name="Copeland A."/>
            <person name="Cheng J.F."/>
            <person name="Chen F."/>
            <person name="Bruce D."/>
            <person name="Goodwin L."/>
            <person name="Pitluck S."/>
            <person name="Ivanova N."/>
            <person name="Mavromatis K."/>
            <person name="Mikhailova N."/>
            <person name="Pati A."/>
            <person name="Chen A."/>
            <person name="Palaniappan K."/>
            <person name="Land M."/>
            <person name="Hauser L."/>
            <person name="Chang Y.J."/>
            <person name="Jeffries C.D."/>
            <person name="Chain P."/>
            <person name="Saunders E."/>
            <person name="Detter J.C."/>
            <person name="Brettin T."/>
            <person name="Rohde M."/>
            <person name="Goker M."/>
            <person name="Bristow J."/>
            <person name="Eisen J.A."/>
            <person name="Markowitz V."/>
            <person name="Hugenholtz P."/>
            <person name="Kyrpides N.C."/>
            <person name="Klenk H.P."/>
            <person name="Lucas S."/>
        </authorList>
    </citation>
    <scope>NUCLEOTIDE SEQUENCE [LARGE SCALE GENOMIC DNA]</scope>
    <source>
        <strain evidence="2">ATCC 43595 / DSM 2588 / LMG 13176 / NBRC 15968 / NCIMB 11800 / UQM 2034</strain>
    </source>
</reference>
<protein>
    <submittedName>
        <fullName evidence="1">Uncharacterized protein</fullName>
    </submittedName>
</protein>
<name>A0A979G9K4_CHIPD</name>
<sequence>MPLFSVRKMFTGKTEKKVTVHDPNIYTVTLTYHGDADTRLKFNTEISRMTVGDDTTQYFQITRSDVRVNDEDTADYIASDLAAQCGNVLYPLQVQVGQDGTMQSILNHPEILQRWEEKKIRLKQYFTGPEAHDYIDATGDTLGQANTLLNAIRQDIFLSAYFQVQCAGNRDSFKTSYYLFPFEAPVVYDVIPTGNRMMNNLRQTGKEETGNGKLEIKYTFHKIHGLIQSLQAQLDAERGKQAAQITLTASCINSDDHRIN</sequence>
<dbReference type="KEGG" id="cpi:Cpin_5897"/>
<evidence type="ECO:0000313" key="1">
    <source>
        <dbReference type="EMBL" id="ACU63315.1"/>
    </source>
</evidence>
<evidence type="ECO:0000313" key="2">
    <source>
        <dbReference type="Proteomes" id="UP000002215"/>
    </source>
</evidence>
<dbReference type="RefSeq" id="WP_012793481.1">
    <property type="nucleotide sequence ID" value="NC_013132.1"/>
</dbReference>
<organism evidence="1 2">
    <name type="scientific">Chitinophaga pinensis (strain ATCC 43595 / DSM 2588 / LMG 13176 / NBRC 15968 / NCIMB 11800 / UQM 2034)</name>
    <dbReference type="NCBI Taxonomy" id="485918"/>
    <lineage>
        <taxon>Bacteria</taxon>
        <taxon>Pseudomonadati</taxon>
        <taxon>Bacteroidota</taxon>
        <taxon>Chitinophagia</taxon>
        <taxon>Chitinophagales</taxon>
        <taxon>Chitinophagaceae</taxon>
        <taxon>Chitinophaga</taxon>
    </lineage>
</organism>